<feature type="transmembrane region" description="Helical" evidence="1">
    <location>
        <begin position="97"/>
        <end position="116"/>
    </location>
</feature>
<keyword evidence="1" id="KW-0812">Transmembrane</keyword>
<dbReference type="Proteomes" id="UP000812277">
    <property type="component" value="Unassembled WGS sequence"/>
</dbReference>
<organism evidence="2 3">
    <name type="scientific">Paenibacillus oenotherae</name>
    <dbReference type="NCBI Taxonomy" id="1435645"/>
    <lineage>
        <taxon>Bacteria</taxon>
        <taxon>Bacillati</taxon>
        <taxon>Bacillota</taxon>
        <taxon>Bacilli</taxon>
        <taxon>Bacillales</taxon>
        <taxon>Paenibacillaceae</taxon>
        <taxon>Paenibacillus</taxon>
    </lineage>
</organism>
<dbReference type="EMBL" id="JAHZIJ010000009">
    <property type="protein sequence ID" value="MBW7475834.1"/>
    <property type="molecule type" value="Genomic_DNA"/>
</dbReference>
<sequence length="153" mass="16974">MDLFQVLLVIHIAAGFVCLAAGIGAALVRKRKGLHTGFGEIYHAVYVVIFVTSIWMAILHWESSAYLFFIGIFSYGLALFGYVAGKRRRTNWIGRHIGGMLGSYIAIMTAILVVNGHRIPLLNDLPALLLWFIPTIIGTPIIVWIGRKHGSRN</sequence>
<keyword evidence="1" id="KW-1133">Transmembrane helix</keyword>
<keyword evidence="1" id="KW-0472">Membrane</keyword>
<feature type="transmembrane region" description="Helical" evidence="1">
    <location>
        <begin position="128"/>
        <end position="146"/>
    </location>
</feature>
<evidence type="ECO:0000256" key="1">
    <source>
        <dbReference type="SAM" id="Phobius"/>
    </source>
</evidence>
<feature type="transmembrane region" description="Helical" evidence="1">
    <location>
        <begin position="40"/>
        <end position="59"/>
    </location>
</feature>
<evidence type="ECO:0000313" key="2">
    <source>
        <dbReference type="EMBL" id="MBW7475834.1"/>
    </source>
</evidence>
<proteinExistence type="predicted"/>
<reference evidence="2 3" key="1">
    <citation type="submission" date="2021-07" db="EMBL/GenBank/DDBJ databases">
        <title>Paenibacillus radiodurans sp. nov., isolated from the southeastern edge of Tengger Desert.</title>
        <authorList>
            <person name="Zhang G."/>
        </authorList>
    </citation>
    <scope>NUCLEOTIDE SEQUENCE [LARGE SCALE GENOMIC DNA]</scope>
    <source>
        <strain evidence="2 3">DT7-4</strain>
    </source>
</reference>
<dbReference type="RefSeq" id="WP_219873082.1">
    <property type="nucleotide sequence ID" value="NZ_JAHZIJ010000009.1"/>
</dbReference>
<feature type="transmembrane region" description="Helical" evidence="1">
    <location>
        <begin position="6"/>
        <end position="28"/>
    </location>
</feature>
<feature type="transmembrane region" description="Helical" evidence="1">
    <location>
        <begin position="65"/>
        <end position="85"/>
    </location>
</feature>
<accession>A0ABS7D7B6</accession>
<keyword evidence="3" id="KW-1185">Reference proteome</keyword>
<evidence type="ECO:0000313" key="3">
    <source>
        <dbReference type="Proteomes" id="UP000812277"/>
    </source>
</evidence>
<name>A0ABS7D7B6_9BACL</name>
<gene>
    <name evidence="2" type="ORF">K0T92_13850</name>
</gene>
<comment type="caution">
    <text evidence="2">The sequence shown here is derived from an EMBL/GenBank/DDBJ whole genome shotgun (WGS) entry which is preliminary data.</text>
</comment>
<protein>
    <submittedName>
        <fullName evidence="2">DUF2306 domain-containing protein</fullName>
    </submittedName>
</protein>